<protein>
    <recommendedName>
        <fullName evidence="3">HTH iclR-type domain-containing protein</fullName>
    </recommendedName>
</protein>
<reference evidence="2" key="1">
    <citation type="journal article" date="2019" name="Int. J. Syst. Evol. Microbiol.">
        <title>The Global Catalogue of Microorganisms (GCM) 10K type strain sequencing project: providing services to taxonomists for standard genome sequencing and annotation.</title>
        <authorList>
            <consortium name="The Broad Institute Genomics Platform"/>
            <consortium name="The Broad Institute Genome Sequencing Center for Infectious Disease"/>
            <person name="Wu L."/>
            <person name="Ma J."/>
        </authorList>
    </citation>
    <scope>NUCLEOTIDE SEQUENCE [LARGE SCALE GENOMIC DNA]</scope>
    <source>
        <strain evidence="2">CCTCC AB 2017081</strain>
    </source>
</reference>
<comment type="caution">
    <text evidence="1">The sequence shown here is derived from an EMBL/GenBank/DDBJ whole genome shotgun (WGS) entry which is preliminary data.</text>
</comment>
<keyword evidence="2" id="KW-1185">Reference proteome</keyword>
<name>A0ABV7ZB36_9DEIO</name>
<evidence type="ECO:0000313" key="2">
    <source>
        <dbReference type="Proteomes" id="UP001595803"/>
    </source>
</evidence>
<evidence type="ECO:0000313" key="1">
    <source>
        <dbReference type="EMBL" id="MFC3833440.1"/>
    </source>
</evidence>
<dbReference type="Proteomes" id="UP001595803">
    <property type="component" value="Unassembled WGS sequence"/>
</dbReference>
<dbReference type="EMBL" id="JBHRZG010000011">
    <property type="protein sequence ID" value="MFC3833440.1"/>
    <property type="molecule type" value="Genomic_DNA"/>
</dbReference>
<organism evidence="1 2">
    <name type="scientific">Deinococcus rufus</name>
    <dbReference type="NCBI Taxonomy" id="2136097"/>
    <lineage>
        <taxon>Bacteria</taxon>
        <taxon>Thermotogati</taxon>
        <taxon>Deinococcota</taxon>
        <taxon>Deinococci</taxon>
        <taxon>Deinococcales</taxon>
        <taxon>Deinococcaceae</taxon>
        <taxon>Deinococcus</taxon>
    </lineage>
</organism>
<evidence type="ECO:0008006" key="3">
    <source>
        <dbReference type="Google" id="ProtNLM"/>
    </source>
</evidence>
<proteinExistence type="predicted"/>
<sequence>MARPRRYGPAVTPGTQLHTVYAALSELPGVPMTNQELSDETGLPVKHCCAYTIVLRKLGLTQSGPADPALGFRPGQHLHWVGVRVDAPGDGR</sequence>
<dbReference type="RefSeq" id="WP_380102000.1">
    <property type="nucleotide sequence ID" value="NZ_JBHRZG010000011.1"/>
</dbReference>
<accession>A0ABV7ZB36</accession>
<gene>
    <name evidence="1" type="ORF">ACFOSB_11285</name>
</gene>